<dbReference type="Proteomes" id="UP000621307">
    <property type="component" value="Unassembled WGS sequence"/>
</dbReference>
<protein>
    <recommendedName>
        <fullName evidence="3">DDE Tnp4 domain-containing protein</fullName>
    </recommendedName>
</protein>
<evidence type="ECO:0000256" key="1">
    <source>
        <dbReference type="ARBA" id="ARBA00001968"/>
    </source>
</evidence>
<dbReference type="Pfam" id="PF13359">
    <property type="entry name" value="DDE_Tnp_4"/>
    <property type="match status" value="1"/>
</dbReference>
<keyword evidence="5" id="KW-1185">Reference proteome</keyword>
<comment type="cofactor">
    <cofactor evidence="1">
        <name>a divalent metal cation</name>
        <dbReference type="ChEBI" id="CHEBI:60240"/>
    </cofactor>
</comment>
<dbReference type="InterPro" id="IPR027806">
    <property type="entry name" value="HARBI1_dom"/>
</dbReference>
<evidence type="ECO:0000313" key="5">
    <source>
        <dbReference type="Proteomes" id="UP000621307"/>
    </source>
</evidence>
<dbReference type="EMBL" id="JACJQL010000073">
    <property type="protein sequence ID" value="MBD2255002.1"/>
    <property type="molecule type" value="Genomic_DNA"/>
</dbReference>
<gene>
    <name evidence="4" type="ORF">H6G14_27645</name>
</gene>
<evidence type="ECO:0000313" key="4">
    <source>
        <dbReference type="EMBL" id="MBD2255002.1"/>
    </source>
</evidence>
<evidence type="ECO:0000256" key="2">
    <source>
        <dbReference type="ARBA" id="ARBA00022723"/>
    </source>
</evidence>
<accession>A0ABR8BLN0</accession>
<name>A0ABR8BLN0_9NOSO</name>
<reference evidence="4 5" key="1">
    <citation type="journal article" date="2020" name="ISME J.">
        <title>Comparative genomics reveals insights into cyanobacterial evolution and habitat adaptation.</title>
        <authorList>
            <person name="Chen M.Y."/>
            <person name="Teng W.K."/>
            <person name="Zhao L."/>
            <person name="Hu C.X."/>
            <person name="Zhou Y.K."/>
            <person name="Han B.P."/>
            <person name="Song L.R."/>
            <person name="Shu W.S."/>
        </authorList>
    </citation>
    <scope>NUCLEOTIDE SEQUENCE [LARGE SCALE GENOMIC DNA]</scope>
    <source>
        <strain evidence="4 5">FACHB-3921</strain>
    </source>
</reference>
<organism evidence="4 5">
    <name type="scientific">Nostoc parmelioides FACHB-3921</name>
    <dbReference type="NCBI Taxonomy" id="2692909"/>
    <lineage>
        <taxon>Bacteria</taxon>
        <taxon>Bacillati</taxon>
        <taxon>Cyanobacteriota</taxon>
        <taxon>Cyanophyceae</taxon>
        <taxon>Nostocales</taxon>
        <taxon>Nostocaceae</taxon>
        <taxon>Nostoc</taxon>
    </lineage>
</organism>
<comment type="caution">
    <text evidence="4">The sequence shown here is derived from an EMBL/GenBank/DDBJ whole genome shotgun (WGS) entry which is preliminary data.</text>
</comment>
<dbReference type="RefSeq" id="WP_190571588.1">
    <property type="nucleotide sequence ID" value="NZ_JACJQL010000073.1"/>
</dbReference>
<proteinExistence type="predicted"/>
<evidence type="ECO:0000259" key="3">
    <source>
        <dbReference type="Pfam" id="PF13359"/>
    </source>
</evidence>
<sequence length="60" mass="7173">NQKLSSRRIGVEHLICRVKTFRVASERFRLARYRYHQVIMAVCGLVRLHLNYSFTLSHEL</sequence>
<keyword evidence="2" id="KW-0479">Metal-binding</keyword>
<feature type="non-terminal residue" evidence="4">
    <location>
        <position position="1"/>
    </location>
</feature>
<feature type="domain" description="DDE Tnp4" evidence="3">
    <location>
        <begin position="1"/>
        <end position="46"/>
    </location>
</feature>